<evidence type="ECO:0000313" key="4">
    <source>
        <dbReference type="Proteomes" id="UP000718793"/>
    </source>
</evidence>
<dbReference type="PROSITE" id="PS51257">
    <property type="entry name" value="PROKAR_LIPOPROTEIN"/>
    <property type="match status" value="1"/>
</dbReference>
<feature type="region of interest" description="Disordered" evidence="1">
    <location>
        <begin position="31"/>
        <end position="79"/>
    </location>
</feature>
<accession>A0ABS6DPW9</accession>
<dbReference type="EMBL" id="JAHMHH010000001">
    <property type="protein sequence ID" value="MBU4692328.1"/>
    <property type="molecule type" value="Genomic_DNA"/>
</dbReference>
<name>A0ABS6DPW9_9MOLU</name>
<dbReference type="RefSeq" id="WP_216488792.1">
    <property type="nucleotide sequence ID" value="NZ_JAHMHH010000001.1"/>
</dbReference>
<protein>
    <recommendedName>
        <fullName evidence="5">LppA family lipoprotein</fullName>
    </recommendedName>
</protein>
<keyword evidence="4" id="KW-1185">Reference proteome</keyword>
<sequence length="568" mass="65997">MKKTTKLLILTTSFLTLSAIPLILTSCKNEQTNKPKDDLQIKKDTNSNNKEKNTDSKQKNTESNKQNNQIENKNPQQNQEKINFEDIFQELNLSYKNAQDIFFENVSNELDINNLLFNEIKNVKLNITNWTKTEDSLIINLTLTKNNQTSKTFTKEFLKSSFKQHTKYNFEDLNNFASSFTVKNTKNTEDALAAFNKFKENPSNLFSYINIGAKLFDKYQIQADFKNAKASNEQGYIENISLIFTKQENQTKKTITVNGFKTAKKQAQTNLITKLELKDEIKALYPSFIGSMLVFNDNSATLLTQERQNSNLFNWEYFASEKGQGLFKNNLNLNFAILKNDFFEVNNQNKEKYDFKVEKVKANDQNGTLGIELKITNIDEHSTDYNKIQYEFFEFKGLRSLQLKNNKPEVFDFYIQQDDLKTILNKYNIIDLANKNKDKLNTSNQLDMTNQIENIQLQAVKNAIFNKLKLSILDPLKIYQLTVTDNYLKNFNFKNNNSSIYPLYLTISNNIIKDIQFNLVKNSNNLVELKINITLSVFGYVSNEYNDLIEQGTNNNEITWTNENHVNL</sequence>
<evidence type="ECO:0000256" key="1">
    <source>
        <dbReference type="SAM" id="MobiDB-lite"/>
    </source>
</evidence>
<feature type="signal peptide" evidence="2">
    <location>
        <begin position="1"/>
        <end position="19"/>
    </location>
</feature>
<feature type="chain" id="PRO_5047330512" description="LppA family lipoprotein" evidence="2">
    <location>
        <begin position="20"/>
        <end position="568"/>
    </location>
</feature>
<evidence type="ECO:0000313" key="3">
    <source>
        <dbReference type="EMBL" id="MBU4692328.1"/>
    </source>
</evidence>
<organism evidence="3 4">
    <name type="scientific">Mycoplasma zalophi</name>
    <dbReference type="NCBI Taxonomy" id="191287"/>
    <lineage>
        <taxon>Bacteria</taxon>
        <taxon>Bacillati</taxon>
        <taxon>Mycoplasmatota</taxon>
        <taxon>Mollicutes</taxon>
        <taxon>Mycoplasmataceae</taxon>
        <taxon>Mycoplasma</taxon>
    </lineage>
</organism>
<proteinExistence type="predicted"/>
<feature type="compositionally biased region" description="Polar residues" evidence="1">
    <location>
        <begin position="63"/>
        <end position="79"/>
    </location>
</feature>
<comment type="caution">
    <text evidence="3">The sequence shown here is derived from an EMBL/GenBank/DDBJ whole genome shotgun (WGS) entry which is preliminary data.</text>
</comment>
<evidence type="ECO:0000256" key="2">
    <source>
        <dbReference type="SAM" id="SignalP"/>
    </source>
</evidence>
<keyword evidence="2" id="KW-0732">Signal</keyword>
<reference evidence="3" key="1">
    <citation type="submission" date="2021-06" db="EMBL/GenBank/DDBJ databases">
        <title>Novel Mycoplasma species detected in California sea lions (Zalophus californianus) from the USA.</title>
        <authorList>
            <person name="Volokhov D.V."/>
            <person name="Furtak V.A."/>
            <person name="Zagorodnyaya T.A."/>
        </authorList>
    </citation>
    <scope>NUCLEOTIDE SEQUENCE [LARGE SCALE GENOMIC DNA]</scope>
    <source>
        <strain evidence="3">CSL 5346</strain>
    </source>
</reference>
<gene>
    <name evidence="3" type="ORF">KQ875_01805</name>
</gene>
<dbReference type="Proteomes" id="UP000718793">
    <property type="component" value="Unassembled WGS sequence"/>
</dbReference>
<feature type="compositionally biased region" description="Basic and acidic residues" evidence="1">
    <location>
        <begin position="31"/>
        <end position="62"/>
    </location>
</feature>
<evidence type="ECO:0008006" key="5">
    <source>
        <dbReference type="Google" id="ProtNLM"/>
    </source>
</evidence>
<dbReference type="NCBIfam" id="NF045959">
    <property type="entry name" value="LppA_rel_LP"/>
    <property type="match status" value="1"/>
</dbReference>